<keyword evidence="9" id="KW-0975">Bacterial flagellum</keyword>
<keyword evidence="6" id="KW-0145">Chemotaxis</keyword>
<keyword evidence="7" id="KW-0283">Flagellar rotation</keyword>
<evidence type="ECO:0000256" key="3">
    <source>
        <dbReference type="ARBA" id="ARBA00011049"/>
    </source>
</evidence>
<evidence type="ECO:0000256" key="5">
    <source>
        <dbReference type="ARBA" id="ARBA00022475"/>
    </source>
</evidence>
<keyword evidence="5" id="KW-1003">Cell membrane</keyword>
<evidence type="ECO:0000256" key="10">
    <source>
        <dbReference type="NCBIfam" id="TIGR01397"/>
    </source>
</evidence>
<evidence type="ECO:0000256" key="6">
    <source>
        <dbReference type="ARBA" id="ARBA00022500"/>
    </source>
</evidence>
<sequence length="337" mass="37145">MSEILSQEEIASLLNAAEQATDEMPAPQQAETNTSRASGLRSRTRAPIAYELYDFRRPDKFSKEQLRTLQMLHETFARLAGSSLSAYLRTPVNIDLISIEQVPFEEYLRSISQSVFNILSLPPLSGQAVLELEFGIAFTMVDRMLGGPGRAISRSVLTDVERPLVRQLVERLFAGLKSAWEGVVVADPTIEGMETSAQFVQIAPPNDIVVTILFEVRIGDQRGAMSLCIPYLLLKPITTKLSAQKWFATGPRRANHSTRNQITSHIAGARVECAIRLGEAQMRTREVLGLKVGDIVRLDQGATDPVCLYVGNVPKFEGRPALQGSKLVFAISHPVSN</sequence>
<comment type="similarity">
    <text evidence="3">Belongs to the FliM family.</text>
</comment>
<dbReference type="GO" id="GO:0009425">
    <property type="term" value="C:bacterial-type flagellum basal body"/>
    <property type="evidence" value="ECO:0007669"/>
    <property type="project" value="UniProtKB-SubCell"/>
</dbReference>
<keyword evidence="13" id="KW-0969">Cilium</keyword>
<evidence type="ECO:0000256" key="7">
    <source>
        <dbReference type="ARBA" id="ARBA00022779"/>
    </source>
</evidence>
<dbReference type="Pfam" id="PF01052">
    <property type="entry name" value="FliMN_C"/>
    <property type="match status" value="1"/>
</dbReference>
<reference evidence="13" key="1">
    <citation type="journal article" name="DNA Res.">
        <title>The physiological potential of anammox bacteria as revealed by their core genome structure.</title>
        <authorList>
            <person name="Okubo T."/>
            <person name="Toyoda A."/>
            <person name="Fukuhara K."/>
            <person name="Uchiyama I."/>
            <person name="Harigaya Y."/>
            <person name="Kuroiwa M."/>
            <person name="Suzuki T."/>
            <person name="Murakami Y."/>
            <person name="Suwa Y."/>
            <person name="Takami H."/>
        </authorList>
    </citation>
    <scope>NUCLEOTIDE SEQUENCE</scope>
    <source>
        <strain evidence="13">317325-2</strain>
    </source>
</reference>
<dbReference type="GO" id="GO:0050918">
    <property type="term" value="P:positive chemotaxis"/>
    <property type="evidence" value="ECO:0007669"/>
    <property type="project" value="TreeGrafter"/>
</dbReference>
<dbReference type="PIRSF" id="PIRSF002888">
    <property type="entry name" value="FliM"/>
    <property type="match status" value="1"/>
</dbReference>
<evidence type="ECO:0000256" key="1">
    <source>
        <dbReference type="ARBA" id="ARBA00004117"/>
    </source>
</evidence>
<dbReference type="PANTHER" id="PTHR30034:SF6">
    <property type="entry name" value="YOP PROTEINS TRANSLOCATION PROTEIN Q"/>
    <property type="match status" value="1"/>
</dbReference>
<dbReference type="InterPro" id="IPR036429">
    <property type="entry name" value="SpoA-like_sf"/>
</dbReference>
<dbReference type="GO" id="GO:0003774">
    <property type="term" value="F:cytoskeletal motor activity"/>
    <property type="evidence" value="ECO:0007669"/>
    <property type="project" value="InterPro"/>
</dbReference>
<dbReference type="EMBL" id="AP021858">
    <property type="protein sequence ID" value="BBO24193.1"/>
    <property type="molecule type" value="Genomic_DNA"/>
</dbReference>
<feature type="region of interest" description="Disordered" evidence="11">
    <location>
        <begin position="19"/>
        <end position="41"/>
    </location>
</feature>
<evidence type="ECO:0000259" key="12">
    <source>
        <dbReference type="Pfam" id="PF01052"/>
    </source>
</evidence>
<dbReference type="CDD" id="cd17908">
    <property type="entry name" value="FliM"/>
    <property type="match status" value="1"/>
</dbReference>
<dbReference type="Proteomes" id="UP000662873">
    <property type="component" value="Chromosome"/>
</dbReference>
<dbReference type="GO" id="GO:0005886">
    <property type="term" value="C:plasma membrane"/>
    <property type="evidence" value="ECO:0007669"/>
    <property type="project" value="UniProtKB-SubCell"/>
</dbReference>
<evidence type="ECO:0000256" key="4">
    <source>
        <dbReference type="ARBA" id="ARBA00021898"/>
    </source>
</evidence>
<feature type="domain" description="Flagellar motor switch protein FliN-like C-terminal" evidence="12">
    <location>
        <begin position="265"/>
        <end position="334"/>
    </location>
</feature>
<evidence type="ECO:0000313" key="13">
    <source>
        <dbReference type="EMBL" id="BBO24193.1"/>
    </source>
</evidence>
<proteinExistence type="inferred from homology"/>
<protein>
    <recommendedName>
        <fullName evidence="4 10">Flagellar motor switch protein FliM</fullName>
    </recommendedName>
</protein>
<evidence type="ECO:0000313" key="14">
    <source>
        <dbReference type="Proteomes" id="UP000662873"/>
    </source>
</evidence>
<evidence type="ECO:0000256" key="8">
    <source>
        <dbReference type="ARBA" id="ARBA00023136"/>
    </source>
</evidence>
<dbReference type="NCBIfam" id="TIGR01397">
    <property type="entry name" value="fliM_switch"/>
    <property type="match status" value="1"/>
</dbReference>
<gene>
    <name evidence="13" type="ORF">NPRO_17880</name>
</gene>
<dbReference type="Gene3D" id="2.30.330.10">
    <property type="entry name" value="SpoA-like"/>
    <property type="match status" value="1"/>
</dbReference>
<dbReference type="KEGG" id="npy:NPRO_17880"/>
<keyword evidence="13" id="KW-0966">Cell projection</keyword>
<organism evidence="13 14">
    <name type="scientific">Candidatus Nitrosymbiomonas proteolyticus</name>
    <dbReference type="NCBI Taxonomy" id="2608984"/>
    <lineage>
        <taxon>Bacteria</taxon>
        <taxon>Bacillati</taxon>
        <taxon>Armatimonadota</taxon>
        <taxon>Armatimonadota incertae sedis</taxon>
        <taxon>Candidatus Nitrosymbiomonas</taxon>
    </lineage>
</organism>
<dbReference type="InterPro" id="IPR001543">
    <property type="entry name" value="FliN-like_C"/>
</dbReference>
<dbReference type="Pfam" id="PF02154">
    <property type="entry name" value="FliM"/>
    <property type="match status" value="1"/>
</dbReference>
<dbReference type="InterPro" id="IPR028976">
    <property type="entry name" value="CheC-like_sf"/>
</dbReference>
<dbReference type="AlphaFoldDB" id="A0A809R9E9"/>
<dbReference type="SUPFAM" id="SSF103039">
    <property type="entry name" value="CheC-like"/>
    <property type="match status" value="1"/>
</dbReference>
<name>A0A809R9E9_9BACT</name>
<dbReference type="PRINTS" id="PR00955">
    <property type="entry name" value="FLGMOTORFLIM"/>
</dbReference>
<dbReference type="InterPro" id="IPR001689">
    <property type="entry name" value="Flag_FliM"/>
</dbReference>
<accession>A0A809R9E9</accession>
<keyword evidence="13" id="KW-0282">Flagellum</keyword>
<evidence type="ECO:0000256" key="2">
    <source>
        <dbReference type="ARBA" id="ARBA00004202"/>
    </source>
</evidence>
<keyword evidence="8" id="KW-0472">Membrane</keyword>
<dbReference type="GO" id="GO:0071978">
    <property type="term" value="P:bacterial-type flagellum-dependent swarming motility"/>
    <property type="evidence" value="ECO:0007669"/>
    <property type="project" value="TreeGrafter"/>
</dbReference>
<evidence type="ECO:0000256" key="9">
    <source>
        <dbReference type="ARBA" id="ARBA00023143"/>
    </source>
</evidence>
<evidence type="ECO:0000256" key="11">
    <source>
        <dbReference type="SAM" id="MobiDB-lite"/>
    </source>
</evidence>
<dbReference type="Gene3D" id="3.40.1550.10">
    <property type="entry name" value="CheC-like"/>
    <property type="match status" value="1"/>
</dbReference>
<dbReference type="PANTHER" id="PTHR30034">
    <property type="entry name" value="FLAGELLAR MOTOR SWITCH PROTEIN FLIM"/>
    <property type="match status" value="1"/>
</dbReference>
<comment type="subcellular location">
    <subcellularLocation>
        <location evidence="1">Bacterial flagellum basal body</location>
    </subcellularLocation>
    <subcellularLocation>
        <location evidence="2">Cell membrane</location>
        <topology evidence="2">Peripheral membrane protein</topology>
    </subcellularLocation>
</comment>
<dbReference type="SUPFAM" id="SSF101801">
    <property type="entry name" value="Surface presentation of antigens (SPOA)"/>
    <property type="match status" value="1"/>
</dbReference>